<organism evidence="1 2">
    <name type="scientific">Penicillium malachiteum</name>
    <dbReference type="NCBI Taxonomy" id="1324776"/>
    <lineage>
        <taxon>Eukaryota</taxon>
        <taxon>Fungi</taxon>
        <taxon>Dikarya</taxon>
        <taxon>Ascomycota</taxon>
        <taxon>Pezizomycotina</taxon>
        <taxon>Eurotiomycetes</taxon>
        <taxon>Eurotiomycetidae</taxon>
        <taxon>Eurotiales</taxon>
        <taxon>Aspergillaceae</taxon>
        <taxon>Penicillium</taxon>
    </lineage>
</organism>
<reference evidence="1" key="1">
    <citation type="journal article" date="2023" name="IMA Fungus">
        <title>Comparative genomic study of the Penicillium genus elucidates a diverse pangenome and 15 lateral gene transfer events.</title>
        <authorList>
            <person name="Petersen C."/>
            <person name="Sorensen T."/>
            <person name="Nielsen M.R."/>
            <person name="Sondergaard T.E."/>
            <person name="Sorensen J.L."/>
            <person name="Fitzpatrick D.A."/>
            <person name="Frisvad J.C."/>
            <person name="Nielsen K.L."/>
        </authorList>
    </citation>
    <scope>NUCLEOTIDE SEQUENCE</scope>
    <source>
        <strain evidence="1">IBT 17514</strain>
    </source>
</reference>
<sequence>MAHCFHILNSNGSRFSINPDGSECWFQPGKKGWNRTHKDGPKTDWPNPECPCFTSVNPPPRWWVTEHEIQVSEAQNALADRLDQQLGSPGFENLVPDTGRKNIEVTDERDEYDRDFEDNIGDFDHFGHPVQAPGGSK</sequence>
<dbReference type="AlphaFoldDB" id="A0AAD6MSI6"/>
<reference evidence="1" key="2">
    <citation type="submission" date="2023-01" db="EMBL/GenBank/DDBJ databases">
        <authorList>
            <person name="Petersen C."/>
        </authorList>
    </citation>
    <scope>NUCLEOTIDE SEQUENCE</scope>
    <source>
        <strain evidence="1">IBT 17514</strain>
    </source>
</reference>
<evidence type="ECO:0000313" key="1">
    <source>
        <dbReference type="EMBL" id="KAJ5710195.1"/>
    </source>
</evidence>
<evidence type="ECO:0000313" key="2">
    <source>
        <dbReference type="Proteomes" id="UP001215712"/>
    </source>
</evidence>
<accession>A0AAD6MSI6</accession>
<dbReference type="Proteomes" id="UP001215712">
    <property type="component" value="Unassembled WGS sequence"/>
</dbReference>
<proteinExistence type="predicted"/>
<name>A0AAD6MSI6_9EURO</name>
<comment type="caution">
    <text evidence="1">The sequence shown here is derived from an EMBL/GenBank/DDBJ whole genome shotgun (WGS) entry which is preliminary data.</text>
</comment>
<protein>
    <submittedName>
        <fullName evidence="1">Uncharacterized protein</fullName>
    </submittedName>
</protein>
<gene>
    <name evidence="1" type="ORF">N7493_009787</name>
</gene>
<keyword evidence="2" id="KW-1185">Reference proteome</keyword>
<dbReference type="EMBL" id="JAQJAN010000017">
    <property type="protein sequence ID" value="KAJ5710195.1"/>
    <property type="molecule type" value="Genomic_DNA"/>
</dbReference>